<feature type="region of interest" description="Disordered" evidence="14">
    <location>
        <begin position="179"/>
        <end position="585"/>
    </location>
</feature>
<name>A0A6P9CDR8_PANGU</name>
<comment type="subcellular location">
    <subcellularLocation>
        <location evidence="2">Chromosome</location>
    </subcellularLocation>
    <subcellularLocation>
        <location evidence="1">Nucleus</location>
    </subcellularLocation>
</comment>
<keyword evidence="11" id="KW-0234">DNA repair</keyword>
<feature type="compositionally biased region" description="Low complexity" evidence="14">
    <location>
        <begin position="1250"/>
        <end position="1263"/>
    </location>
</feature>
<dbReference type="GeneID" id="117667952"/>
<keyword evidence="4" id="KW-0158">Chromosome</keyword>
<dbReference type="InterPro" id="IPR000253">
    <property type="entry name" value="FHA_dom"/>
</dbReference>
<evidence type="ECO:0000256" key="2">
    <source>
        <dbReference type="ARBA" id="ARBA00004286"/>
    </source>
</evidence>
<evidence type="ECO:0000256" key="1">
    <source>
        <dbReference type="ARBA" id="ARBA00004123"/>
    </source>
</evidence>
<feature type="region of interest" description="Disordered" evidence="14">
    <location>
        <begin position="618"/>
        <end position="796"/>
    </location>
</feature>
<feature type="compositionally biased region" description="Polar residues" evidence="14">
    <location>
        <begin position="563"/>
        <end position="576"/>
    </location>
</feature>
<sequence length="1495" mass="161069">MEQTQLLEWDGEGDSTDGSDAAARETPKAVGRLHLLSSKYGPEKDFWIYPGENTIGRLESCHVCLPANSVSKTHAVIEVPSSHGPHLLYDQGSLNRTRRQRMNLVPQVRYSLQDGDTLLFGDVGCQYFILVPDTDYDSHDDSMAVPPTQGRVEASALAIEETPAPGRRIGFGQVLVQDSDKEEEGEEVMNGTGSYLHHTSKDESDCSNKNGSGEGQASLASFGVSSPSATVVPESDDETGDPSVDGPLCPALRLSFESQEAERSPAENGGSPSSNREDRGESTAAEHGLVEGFRLDSDTDVEDENQMGGISEAPASLDPEKRDRGPEVDPDTDLNESSVVAPVVRCPQTSMELGSDTDAEETVESPAVFRLKLPSTSMEKEEDDTDVEAEVENPSVVCPGKHEPVPPKEGDCKQLEDNVDNVQLGGKKDEDTDVEEDLDNPESSVNALPPTAHEDVDTDVEDSSVKGKTLSRTKNRVVGGHSDSEDVDTDVEDSSAKGKTLSRTKNRVVGGHSDSEDVDTDVEDSSAKGKTLSRTKNRVVGGHSNGDDTKEEAIKPQLENSEDTSPQRTCSSSGKESSTDMKDVPLKRIIPAGHSVGERHGDVVGLTKNPNVELEMSYAVGDQSPRDFDKKEISSNAMQHNLPMLLLGSDTDGEEEAGNPDVESMKSQHISGAEPSKGSRVSRLGDPDIGSLEKPSPGQDKDSDTDAEVTSMGRDKSTAQDSDTDAEDVAPSLLRKPLEEKSAQIIIPGRSQAGGEHSSTVGIGVSFKSREDNEDKDAEREESYSADESNTDDELDVSLQATQCYLPTATIPSGPEKAGGIPATVSDSDCALEEEPTQAFDFSPPFLPTKRQFRNVTSSPLKDNSSDQEDDMLEATQPYCEEPQQVSAEPCDKKKLDPERIVQNQPEGDKCFEQVPQPDFPAATSPGKESTSSLSGDNPPPQAVELPAMQSPLQTSEGAPEEETQPLGSVQIPLVVSKGSFTSQEEKREEVPESGSPSSEVVVPRQSEATPVDDRVEENSELVRKTKNSKKVLVPAQEDPASATTPARELRRSLRSSTTSASPTPVPERRSLRCHGSGAVVASSTPAAPESRRRGLRQLSNASQQMREVKERPEQPGEEGPRKKARNGDLNAAPVPQGRTRGTQRASRAASKVTEVAKAISGSSPGAREPTKRVRRAPAPNPRLEGQTEHPRTRASKHSSSSSSTSVSTPSPKDSGKGAKLGQELVFTPSSGRRLRRHSPESKATSQKASSGSRTRRTTGSGSPAPKVLFTGVIDEEGERIVAELGGTLAESVFDCTHLVTDRVRRTVKFLCALARGIPIVTLDWLEKSRRNAFFLAPNNFLVRDPEQEENLRFSLSNSLQKAQQKGALFQGYEIHVTPNVKPEPEHMKDIVKCSGGTLLPRMPRAFKEKRIVVSCPEDLSRCKPAQEARVPITNAEFILTGILQQTVDLEAHRLHGSVGLSPASSPLVPSTRTSKRRAATQTAPAPPSTAKRRR</sequence>
<dbReference type="KEGG" id="pgut:117667952"/>
<feature type="region of interest" description="Disordered" evidence="14">
    <location>
        <begin position="829"/>
        <end position="1268"/>
    </location>
</feature>
<dbReference type="Pfam" id="PF16589">
    <property type="entry name" value="BRCT_2"/>
    <property type="match status" value="1"/>
</dbReference>
<dbReference type="RefSeq" id="XP_060546931.1">
    <property type="nucleotide sequence ID" value="XM_060690948.1"/>
</dbReference>
<evidence type="ECO:0000313" key="19">
    <source>
        <dbReference type="RefSeq" id="XP_060546931.1"/>
    </source>
</evidence>
<evidence type="ECO:0000256" key="11">
    <source>
        <dbReference type="ARBA" id="ARBA00023204"/>
    </source>
</evidence>
<dbReference type="Pfam" id="PF16770">
    <property type="entry name" value="RTT107_BRCT_5"/>
    <property type="match status" value="1"/>
</dbReference>
<dbReference type="PANTHER" id="PTHR23196">
    <property type="entry name" value="PAX TRANSCRIPTION ACTIVATION DOMAIN INTERACTING PROTEIN"/>
    <property type="match status" value="1"/>
</dbReference>
<dbReference type="PROSITE" id="PS50172">
    <property type="entry name" value="BRCT"/>
    <property type="match status" value="2"/>
</dbReference>
<keyword evidence="5" id="KW-1017">Isopeptide bond</keyword>
<evidence type="ECO:0000313" key="18">
    <source>
        <dbReference type="RefSeq" id="XP_034277466.1"/>
    </source>
</evidence>
<accession>A0A6P9CDR8</accession>
<evidence type="ECO:0000256" key="14">
    <source>
        <dbReference type="SAM" id="MobiDB-lite"/>
    </source>
</evidence>
<dbReference type="InterPro" id="IPR008984">
    <property type="entry name" value="SMAD_FHA_dom_sf"/>
</dbReference>
<dbReference type="CDD" id="cd22665">
    <property type="entry name" value="FHA_MDC1"/>
    <property type="match status" value="1"/>
</dbReference>
<feature type="compositionally biased region" description="Polar residues" evidence="14">
    <location>
        <begin position="927"/>
        <end position="936"/>
    </location>
</feature>
<dbReference type="Pfam" id="PF00498">
    <property type="entry name" value="FHA"/>
    <property type="match status" value="1"/>
</dbReference>
<feature type="compositionally biased region" description="Basic and acidic residues" evidence="14">
    <location>
        <begin position="624"/>
        <end position="633"/>
    </location>
</feature>
<evidence type="ECO:0000256" key="6">
    <source>
        <dbReference type="ARBA" id="ARBA00022553"/>
    </source>
</evidence>
<dbReference type="PANTHER" id="PTHR23196:SF34">
    <property type="entry name" value="MEDIATOR OF DNA DAMAGE CHECKPOINT PROTEIN 1"/>
    <property type="match status" value="1"/>
</dbReference>
<evidence type="ECO:0000256" key="8">
    <source>
        <dbReference type="ARBA" id="ARBA00022763"/>
    </source>
</evidence>
<dbReference type="InterPro" id="IPR001357">
    <property type="entry name" value="BRCT_dom"/>
</dbReference>
<dbReference type="SUPFAM" id="SSF49879">
    <property type="entry name" value="SMAD/FHA domain"/>
    <property type="match status" value="1"/>
</dbReference>
<feature type="compositionally biased region" description="Acidic residues" evidence="14">
    <location>
        <begin position="431"/>
        <end position="440"/>
    </location>
</feature>
<feature type="compositionally biased region" description="Basic and acidic residues" evidence="14">
    <location>
        <begin position="768"/>
        <end position="783"/>
    </location>
</feature>
<feature type="domain" description="FHA" evidence="15">
    <location>
        <begin position="53"/>
        <end position="104"/>
    </location>
</feature>
<evidence type="ECO:0000256" key="10">
    <source>
        <dbReference type="ARBA" id="ARBA00022990"/>
    </source>
</evidence>
<gene>
    <name evidence="18 19" type="primary">MDC1</name>
</gene>
<dbReference type="Gene3D" id="2.60.200.20">
    <property type="match status" value="1"/>
</dbReference>
<feature type="domain" description="BRCT" evidence="16">
    <location>
        <begin position="1265"/>
        <end position="1343"/>
    </location>
</feature>
<evidence type="ECO:0000259" key="16">
    <source>
        <dbReference type="PROSITE" id="PS50172"/>
    </source>
</evidence>
<feature type="region of interest" description="Disordered" evidence="14">
    <location>
        <begin position="1"/>
        <end position="26"/>
    </location>
</feature>
<protein>
    <recommendedName>
        <fullName evidence="3">Mediator of DNA damage checkpoint protein 1</fullName>
    </recommendedName>
</protein>
<evidence type="ECO:0000256" key="5">
    <source>
        <dbReference type="ARBA" id="ARBA00022499"/>
    </source>
</evidence>
<dbReference type="GO" id="GO:0005634">
    <property type="term" value="C:nucleus"/>
    <property type="evidence" value="ECO:0007669"/>
    <property type="project" value="UniProtKB-SubCell"/>
</dbReference>
<feature type="compositionally biased region" description="Polar residues" evidence="14">
    <location>
        <begin position="1463"/>
        <end position="1473"/>
    </location>
</feature>
<keyword evidence="9" id="KW-0832">Ubl conjugation</keyword>
<feature type="domain" description="BRCT" evidence="16">
    <location>
        <begin position="1365"/>
        <end position="1443"/>
    </location>
</feature>
<dbReference type="PROSITE" id="PS50006">
    <property type="entry name" value="FHA_DOMAIN"/>
    <property type="match status" value="1"/>
</dbReference>
<feature type="compositionally biased region" description="Low complexity" evidence="14">
    <location>
        <begin position="1198"/>
        <end position="1213"/>
    </location>
</feature>
<feature type="compositionally biased region" description="Basic and acidic residues" evidence="14">
    <location>
        <begin position="1107"/>
        <end position="1122"/>
    </location>
</feature>
<feature type="compositionally biased region" description="Low complexity" evidence="14">
    <location>
        <begin position="993"/>
        <end position="1004"/>
    </location>
</feature>
<keyword evidence="17" id="KW-1185">Reference proteome</keyword>
<keyword evidence="10" id="KW-0007">Acetylation</keyword>
<dbReference type="GO" id="GO:0006281">
    <property type="term" value="P:DNA repair"/>
    <property type="evidence" value="ECO:0007669"/>
    <property type="project" value="UniProtKB-KW"/>
</dbReference>
<feature type="compositionally biased region" description="Basic and acidic residues" evidence="14">
    <location>
        <begin position="400"/>
        <end position="416"/>
    </location>
</feature>
<evidence type="ECO:0000256" key="4">
    <source>
        <dbReference type="ARBA" id="ARBA00022454"/>
    </source>
</evidence>
<dbReference type="CDD" id="cd17744">
    <property type="entry name" value="BRCT_MDC1_rpt1"/>
    <property type="match status" value="1"/>
</dbReference>
<feature type="compositionally biased region" description="Basic and acidic residues" evidence="14">
    <location>
        <begin position="890"/>
        <end position="900"/>
    </location>
</feature>
<keyword evidence="6" id="KW-0597">Phosphoprotein</keyword>
<keyword evidence="12" id="KW-0539">Nucleus</keyword>
<proteinExistence type="predicted"/>
<dbReference type="Gene3D" id="3.40.50.10190">
    <property type="entry name" value="BRCT domain"/>
    <property type="match status" value="2"/>
</dbReference>
<keyword evidence="8" id="KW-0227">DNA damage</keyword>
<dbReference type="GO" id="GO:0005694">
    <property type="term" value="C:chromosome"/>
    <property type="evidence" value="ECO:0007669"/>
    <property type="project" value="UniProtKB-SubCell"/>
</dbReference>
<dbReference type="RefSeq" id="XP_034277466.1">
    <property type="nucleotide sequence ID" value="XM_034421575.1"/>
</dbReference>
<evidence type="ECO:0000256" key="7">
    <source>
        <dbReference type="ARBA" id="ARBA00022737"/>
    </source>
</evidence>
<evidence type="ECO:0000256" key="9">
    <source>
        <dbReference type="ARBA" id="ARBA00022843"/>
    </source>
</evidence>
<reference evidence="18" key="1">
    <citation type="submission" date="2025-04" db="UniProtKB">
        <authorList>
            <consortium name="RefSeq"/>
        </authorList>
    </citation>
    <scope>IDENTIFICATION</scope>
    <source>
        <tissue evidence="18 19">Blood</tissue>
    </source>
</reference>
<dbReference type="CDD" id="cd18441">
    <property type="entry name" value="BRCT_MDC1_rpt2"/>
    <property type="match status" value="1"/>
</dbReference>
<evidence type="ECO:0000256" key="3">
    <source>
        <dbReference type="ARBA" id="ARBA00015014"/>
    </source>
</evidence>
<feature type="compositionally biased region" description="Acidic residues" evidence="14">
    <location>
        <begin position="380"/>
        <end position="391"/>
    </location>
</feature>
<evidence type="ECO:0000256" key="12">
    <source>
        <dbReference type="ARBA" id="ARBA00023242"/>
    </source>
</evidence>
<dbReference type="OMA" id="IHESPHM"/>
<feature type="region of interest" description="Disordered" evidence="14">
    <location>
        <begin position="1459"/>
        <end position="1495"/>
    </location>
</feature>
<feature type="compositionally biased region" description="Basic and acidic residues" evidence="14">
    <location>
        <begin position="1012"/>
        <end position="1024"/>
    </location>
</feature>
<evidence type="ECO:0000259" key="15">
    <source>
        <dbReference type="PROSITE" id="PS50006"/>
    </source>
</evidence>
<keyword evidence="7" id="KW-0677">Repeat</keyword>
<feature type="compositionally biased region" description="Basic and acidic residues" evidence="14">
    <location>
        <begin position="318"/>
        <end position="327"/>
    </location>
</feature>
<dbReference type="InterPro" id="IPR036420">
    <property type="entry name" value="BRCT_dom_sf"/>
</dbReference>
<feature type="compositionally biased region" description="Polar residues" evidence="14">
    <location>
        <begin position="854"/>
        <end position="863"/>
    </location>
</feature>
<dbReference type="Proteomes" id="UP001652622">
    <property type="component" value="Unplaced"/>
</dbReference>
<keyword evidence="13" id="KW-0131">Cell cycle</keyword>
<dbReference type="InterPro" id="IPR051579">
    <property type="entry name" value="DDR_Transcriptional_Reg"/>
</dbReference>
<evidence type="ECO:0000256" key="13">
    <source>
        <dbReference type="ARBA" id="ARBA00023306"/>
    </source>
</evidence>
<dbReference type="CTD" id="9656"/>
<evidence type="ECO:0000313" key="17">
    <source>
        <dbReference type="Proteomes" id="UP001652622"/>
    </source>
</evidence>
<dbReference type="SMART" id="SM00292">
    <property type="entry name" value="BRCT"/>
    <property type="match status" value="2"/>
</dbReference>
<feature type="compositionally biased region" description="Basic and acidic residues" evidence="14">
    <location>
        <begin position="545"/>
        <end position="554"/>
    </location>
</feature>
<dbReference type="InParanoid" id="A0A6P9CDR8"/>
<organism evidence="17 18">
    <name type="scientific">Pantherophis guttatus</name>
    <name type="common">Corn snake</name>
    <name type="synonym">Elaphe guttata</name>
    <dbReference type="NCBI Taxonomy" id="94885"/>
    <lineage>
        <taxon>Eukaryota</taxon>
        <taxon>Metazoa</taxon>
        <taxon>Chordata</taxon>
        <taxon>Craniata</taxon>
        <taxon>Vertebrata</taxon>
        <taxon>Euteleostomi</taxon>
        <taxon>Lepidosauria</taxon>
        <taxon>Squamata</taxon>
        <taxon>Bifurcata</taxon>
        <taxon>Unidentata</taxon>
        <taxon>Episquamata</taxon>
        <taxon>Toxicofera</taxon>
        <taxon>Serpentes</taxon>
        <taxon>Colubroidea</taxon>
        <taxon>Colubridae</taxon>
        <taxon>Colubrinae</taxon>
        <taxon>Pantherophis</taxon>
    </lineage>
</organism>
<dbReference type="SUPFAM" id="SSF52113">
    <property type="entry name" value="BRCT domain"/>
    <property type="match status" value="1"/>
</dbReference>